<reference evidence="13 14" key="1">
    <citation type="journal article" date="2022" name="Int. J. Syst. Evol. Microbiol.">
        <title>Pseudomonas aegrilactucae sp. nov. and Pseudomonas morbosilactucae sp. nov., pathogens causing bacterial rot of lettuce in Japan.</title>
        <authorList>
            <person name="Sawada H."/>
            <person name="Fujikawa T."/>
            <person name="Satou M."/>
        </authorList>
    </citation>
    <scope>NUCLEOTIDE SEQUENCE [LARGE SCALE GENOMIC DNA]</scope>
    <source>
        <strain evidence="13 14">MAFF 302030</strain>
    </source>
</reference>
<sequence length="305" mass="35039">MYPSPIVLFVYNRLDHTVRTVEALLDNELANQSDLFVYSDGARTSQVESQVSAVRDYVRNITGFKSLTVIEREANLGLAKNIIDGVTSVVRKYGRVIVLEDDIVTSPAFLTFMNQALDCYHDDSKVWHISGWNYPIDTDALGDVFLWRVMNCWGWATWADRWAYFEKSPEKLVRSWSSEKKYHFDLYGSGVFWPQVERNVSGEINTWAVFWYSTIYEHQGLCLNPSVSYVQNIGNDGSGVNCGSDSSYFLHDLNDSKDVDFSVDRVESSFAVHNVIKFYKKQNRPVWIRAINKIGRLVFGITFIK</sequence>
<keyword evidence="6" id="KW-0812">Transmembrane</keyword>
<evidence type="ECO:0000256" key="1">
    <source>
        <dbReference type="ARBA" id="ARBA00001936"/>
    </source>
</evidence>
<proteinExistence type="predicted"/>
<dbReference type="AlphaFoldDB" id="A0A9X2C9W3"/>
<evidence type="ECO:0000256" key="6">
    <source>
        <dbReference type="ARBA" id="ARBA00022692"/>
    </source>
</evidence>
<evidence type="ECO:0000256" key="2">
    <source>
        <dbReference type="ARBA" id="ARBA00004323"/>
    </source>
</evidence>
<reference evidence="13 14" key="2">
    <citation type="journal article" date="2023" name="Plant Pathol.">
        <title>Dismantling and reorganizing Pseudomonas marginalis sensu#lato.</title>
        <authorList>
            <person name="Sawada H."/>
            <person name="Fujikawa T."/>
            <person name="Satou M."/>
        </authorList>
    </citation>
    <scope>NUCLEOTIDE SEQUENCE [LARGE SCALE GENOMIC DNA]</scope>
    <source>
        <strain evidence="13 14">MAFF 302030</strain>
    </source>
</reference>
<evidence type="ECO:0000313" key="13">
    <source>
        <dbReference type="EMBL" id="MCK9801668.1"/>
    </source>
</evidence>
<evidence type="ECO:0000256" key="5">
    <source>
        <dbReference type="ARBA" id="ARBA00022679"/>
    </source>
</evidence>
<evidence type="ECO:0000256" key="3">
    <source>
        <dbReference type="ARBA" id="ARBA00004922"/>
    </source>
</evidence>
<dbReference type="Proteomes" id="UP001155059">
    <property type="component" value="Unassembled WGS sequence"/>
</dbReference>
<evidence type="ECO:0000256" key="9">
    <source>
        <dbReference type="ARBA" id="ARBA00022989"/>
    </source>
</evidence>
<dbReference type="SUPFAM" id="SSF53448">
    <property type="entry name" value="Nucleotide-diphospho-sugar transferases"/>
    <property type="match status" value="1"/>
</dbReference>
<comment type="caution">
    <text evidence="13">The sequence shown here is derived from an EMBL/GenBank/DDBJ whole genome shotgun (WGS) entry which is preliminary data.</text>
</comment>
<evidence type="ECO:0000256" key="12">
    <source>
        <dbReference type="ARBA" id="ARBA00023211"/>
    </source>
</evidence>
<dbReference type="GO" id="GO:0008375">
    <property type="term" value="F:acetylglucosaminyltransferase activity"/>
    <property type="evidence" value="ECO:0007669"/>
    <property type="project" value="InterPro"/>
</dbReference>
<evidence type="ECO:0000256" key="10">
    <source>
        <dbReference type="ARBA" id="ARBA00023034"/>
    </source>
</evidence>
<dbReference type="EMBL" id="JALQCW010000090">
    <property type="protein sequence ID" value="MCK9801668.1"/>
    <property type="molecule type" value="Genomic_DNA"/>
</dbReference>
<name>A0A9X2C9W3_9PSED</name>
<keyword evidence="11" id="KW-0472">Membrane</keyword>
<evidence type="ECO:0000256" key="11">
    <source>
        <dbReference type="ARBA" id="ARBA00023136"/>
    </source>
</evidence>
<keyword evidence="5 13" id="KW-0808">Transferase</keyword>
<dbReference type="EC" id="2.4.-.-" evidence="13"/>
<dbReference type="GO" id="GO:0046872">
    <property type="term" value="F:metal ion binding"/>
    <property type="evidence" value="ECO:0007669"/>
    <property type="project" value="UniProtKB-KW"/>
</dbReference>
<keyword evidence="4 13" id="KW-0328">Glycosyltransferase</keyword>
<keyword evidence="9" id="KW-1133">Transmembrane helix</keyword>
<organism evidence="13 14">
    <name type="scientific">Pseudomonas morbosilactucae</name>
    <dbReference type="NCBI Taxonomy" id="2938197"/>
    <lineage>
        <taxon>Bacteria</taxon>
        <taxon>Pseudomonadati</taxon>
        <taxon>Pseudomonadota</taxon>
        <taxon>Gammaproteobacteria</taxon>
        <taxon>Pseudomonadales</taxon>
        <taxon>Pseudomonadaceae</taxon>
        <taxon>Pseudomonas</taxon>
    </lineage>
</organism>
<keyword evidence="12" id="KW-0464">Manganese</keyword>
<dbReference type="InterPro" id="IPR004139">
    <property type="entry name" value="Glyco_trans_13"/>
</dbReference>
<dbReference type="InterPro" id="IPR029044">
    <property type="entry name" value="Nucleotide-diphossugar_trans"/>
</dbReference>
<gene>
    <name evidence="13" type="ORF">M1B34_29380</name>
</gene>
<comment type="cofactor">
    <cofactor evidence="1">
        <name>Mn(2+)</name>
        <dbReference type="ChEBI" id="CHEBI:29035"/>
    </cofactor>
</comment>
<comment type="subcellular location">
    <subcellularLocation>
        <location evidence="2">Golgi apparatus membrane</location>
        <topology evidence="2">Single-pass type II membrane protein</topology>
    </subcellularLocation>
</comment>
<evidence type="ECO:0000256" key="8">
    <source>
        <dbReference type="ARBA" id="ARBA00022968"/>
    </source>
</evidence>
<accession>A0A9X2C9W3</accession>
<evidence type="ECO:0000313" key="14">
    <source>
        <dbReference type="Proteomes" id="UP001155059"/>
    </source>
</evidence>
<keyword evidence="10" id="KW-0333">Golgi apparatus</keyword>
<dbReference type="Pfam" id="PF03071">
    <property type="entry name" value="GNT-I"/>
    <property type="match status" value="1"/>
</dbReference>
<evidence type="ECO:0000256" key="4">
    <source>
        <dbReference type="ARBA" id="ARBA00022676"/>
    </source>
</evidence>
<keyword evidence="7" id="KW-0479">Metal-binding</keyword>
<dbReference type="Gene3D" id="3.90.550.10">
    <property type="entry name" value="Spore Coat Polysaccharide Biosynthesis Protein SpsA, Chain A"/>
    <property type="match status" value="1"/>
</dbReference>
<protein>
    <submittedName>
        <fullName evidence="13">Glycosyltransferase</fullName>
        <ecNumber evidence="13">2.4.-.-</ecNumber>
    </submittedName>
</protein>
<keyword evidence="8" id="KW-0735">Signal-anchor</keyword>
<dbReference type="RefSeq" id="WP_268266973.1">
    <property type="nucleotide sequence ID" value="NZ_JALQCW010000090.1"/>
</dbReference>
<comment type="pathway">
    <text evidence="3">Protein modification; protein glycosylation.</text>
</comment>
<evidence type="ECO:0000256" key="7">
    <source>
        <dbReference type="ARBA" id="ARBA00022723"/>
    </source>
</evidence>